<dbReference type="EMBL" id="JAANYN010000006">
    <property type="protein sequence ID" value="NHE58103.1"/>
    <property type="molecule type" value="Genomic_DNA"/>
</dbReference>
<evidence type="ECO:0000313" key="1">
    <source>
        <dbReference type="EMBL" id="NHE58103.1"/>
    </source>
</evidence>
<keyword evidence="2" id="KW-1185">Reference proteome</keyword>
<sequence length="81" mass="9565">METYTFLFVALGISLGLLYTIKAIRDAKDDPETFEDFKKEGKYRKPANWKVGQMPEDIKKKSRMSNPRIDYKLDYHMISKN</sequence>
<dbReference type="Proteomes" id="UP000649799">
    <property type="component" value="Unassembled WGS sequence"/>
</dbReference>
<accession>A0ABX0HB23</accession>
<proteinExistence type="predicted"/>
<reference evidence="1 2" key="1">
    <citation type="submission" date="2020-03" db="EMBL/GenBank/DDBJ databases">
        <title>Cyclobacterium plantarum sp. nov., a marine bacterium isolated from a coastal-marine wetland.</title>
        <authorList>
            <person name="Sanchez-Porro C."/>
            <person name="Ventosa A."/>
            <person name="Amoozegar M."/>
        </authorList>
    </citation>
    <scope>NUCLEOTIDE SEQUENCE [LARGE SCALE GENOMIC DNA]</scope>
    <source>
        <strain evidence="1 2">GBPx2</strain>
    </source>
</reference>
<comment type="caution">
    <text evidence="1">The sequence shown here is derived from an EMBL/GenBank/DDBJ whole genome shotgun (WGS) entry which is preliminary data.</text>
</comment>
<gene>
    <name evidence="1" type="ORF">G9Q97_14925</name>
</gene>
<protein>
    <submittedName>
        <fullName evidence="1">Uncharacterized protein</fullName>
    </submittedName>
</protein>
<evidence type="ECO:0000313" key="2">
    <source>
        <dbReference type="Proteomes" id="UP000649799"/>
    </source>
</evidence>
<organism evidence="1 2">
    <name type="scientific">Cyclobacterium plantarum</name>
    <dbReference type="NCBI Taxonomy" id="2716263"/>
    <lineage>
        <taxon>Bacteria</taxon>
        <taxon>Pseudomonadati</taxon>
        <taxon>Bacteroidota</taxon>
        <taxon>Cytophagia</taxon>
        <taxon>Cytophagales</taxon>
        <taxon>Cyclobacteriaceae</taxon>
        <taxon>Cyclobacterium</taxon>
    </lineage>
</organism>
<dbReference type="RefSeq" id="WP_166148189.1">
    <property type="nucleotide sequence ID" value="NZ_JAANYN010000006.1"/>
</dbReference>
<name>A0ABX0HB23_9BACT</name>